<comment type="subcellular location">
    <subcellularLocation>
        <location evidence="1">Cell membrane</location>
        <topology evidence="1">Multi-pass membrane protein</topology>
    </subcellularLocation>
</comment>
<dbReference type="Proteomes" id="UP000319576">
    <property type="component" value="Chromosome"/>
</dbReference>
<dbReference type="Gene3D" id="3.40.1710.10">
    <property type="entry name" value="abc type-2 transporter like domain"/>
    <property type="match status" value="1"/>
</dbReference>
<name>A0A517XMS6_9BACT</name>
<protein>
    <submittedName>
        <fullName evidence="8">ABC-2 family transporter protein</fullName>
    </submittedName>
</protein>
<keyword evidence="5 6" id="KW-0472">Membrane</keyword>
<evidence type="ECO:0000256" key="4">
    <source>
        <dbReference type="ARBA" id="ARBA00022989"/>
    </source>
</evidence>
<reference evidence="8 9" key="1">
    <citation type="submission" date="2019-02" db="EMBL/GenBank/DDBJ databases">
        <title>Deep-cultivation of Planctomycetes and their phenomic and genomic characterization uncovers novel biology.</title>
        <authorList>
            <person name="Wiegand S."/>
            <person name="Jogler M."/>
            <person name="Boedeker C."/>
            <person name="Pinto D."/>
            <person name="Vollmers J."/>
            <person name="Rivas-Marin E."/>
            <person name="Kohn T."/>
            <person name="Peeters S.H."/>
            <person name="Heuer A."/>
            <person name="Rast P."/>
            <person name="Oberbeckmann S."/>
            <person name="Bunk B."/>
            <person name="Jeske O."/>
            <person name="Meyerdierks A."/>
            <person name="Storesund J.E."/>
            <person name="Kallscheuer N."/>
            <person name="Luecker S."/>
            <person name="Lage O.M."/>
            <person name="Pohl T."/>
            <person name="Merkel B.J."/>
            <person name="Hornburger P."/>
            <person name="Mueller R.-W."/>
            <person name="Bruemmer F."/>
            <person name="Labrenz M."/>
            <person name="Spormann A.M."/>
            <person name="Op den Camp H."/>
            <person name="Overmann J."/>
            <person name="Amann R."/>
            <person name="Jetten M.S.M."/>
            <person name="Mascher T."/>
            <person name="Medema M.H."/>
            <person name="Devos D.P."/>
            <person name="Kaster A.-K."/>
            <person name="Ovreas L."/>
            <person name="Rohde M."/>
            <person name="Galperin M.Y."/>
            <person name="Jogler C."/>
        </authorList>
    </citation>
    <scope>NUCLEOTIDE SEQUENCE [LARGE SCALE GENOMIC DNA]</scope>
    <source>
        <strain evidence="8 9">ETA_A1</strain>
    </source>
</reference>
<dbReference type="AlphaFoldDB" id="A0A517XMS6"/>
<feature type="transmembrane region" description="Helical" evidence="6">
    <location>
        <begin position="218"/>
        <end position="249"/>
    </location>
</feature>
<feature type="transmembrane region" description="Helical" evidence="6">
    <location>
        <begin position="295"/>
        <end position="315"/>
    </location>
</feature>
<feature type="transmembrane region" description="Helical" evidence="6">
    <location>
        <begin position="261"/>
        <end position="283"/>
    </location>
</feature>
<dbReference type="GO" id="GO:0140359">
    <property type="term" value="F:ABC-type transporter activity"/>
    <property type="evidence" value="ECO:0007669"/>
    <property type="project" value="InterPro"/>
</dbReference>
<gene>
    <name evidence="8" type="ORF">ETAA1_07010</name>
</gene>
<evidence type="ECO:0000256" key="2">
    <source>
        <dbReference type="ARBA" id="ARBA00022475"/>
    </source>
</evidence>
<evidence type="ECO:0000313" key="9">
    <source>
        <dbReference type="Proteomes" id="UP000319576"/>
    </source>
</evidence>
<accession>A0A517XMS6</accession>
<dbReference type="GO" id="GO:0005886">
    <property type="term" value="C:plasma membrane"/>
    <property type="evidence" value="ECO:0007669"/>
    <property type="project" value="UniProtKB-SubCell"/>
</dbReference>
<feature type="transmembrane region" description="Helical" evidence="6">
    <location>
        <begin position="23"/>
        <end position="43"/>
    </location>
</feature>
<feature type="transmembrane region" description="Helical" evidence="6">
    <location>
        <begin position="349"/>
        <end position="369"/>
    </location>
</feature>
<proteinExistence type="predicted"/>
<evidence type="ECO:0000256" key="1">
    <source>
        <dbReference type="ARBA" id="ARBA00004651"/>
    </source>
</evidence>
<feature type="domain" description="ABC-2 type transporter transmembrane" evidence="7">
    <location>
        <begin position="27"/>
        <end position="369"/>
    </location>
</feature>
<dbReference type="EMBL" id="CP036273">
    <property type="protein sequence ID" value="QDU18805.1"/>
    <property type="molecule type" value="Genomic_DNA"/>
</dbReference>
<evidence type="ECO:0000256" key="3">
    <source>
        <dbReference type="ARBA" id="ARBA00022692"/>
    </source>
</evidence>
<dbReference type="KEGG" id="uli:ETAA1_07010"/>
<dbReference type="PANTHER" id="PTHR30294">
    <property type="entry name" value="MEMBRANE COMPONENT OF ABC TRANSPORTER YHHJ-RELATED"/>
    <property type="match status" value="1"/>
</dbReference>
<organism evidence="8 9">
    <name type="scientific">Urbifossiella limnaea</name>
    <dbReference type="NCBI Taxonomy" id="2528023"/>
    <lineage>
        <taxon>Bacteria</taxon>
        <taxon>Pseudomonadati</taxon>
        <taxon>Planctomycetota</taxon>
        <taxon>Planctomycetia</taxon>
        <taxon>Gemmatales</taxon>
        <taxon>Gemmataceae</taxon>
        <taxon>Urbifossiella</taxon>
    </lineage>
</organism>
<evidence type="ECO:0000256" key="5">
    <source>
        <dbReference type="ARBA" id="ARBA00023136"/>
    </source>
</evidence>
<dbReference type="InterPro" id="IPR013525">
    <property type="entry name" value="ABC2_TM"/>
</dbReference>
<dbReference type="PANTHER" id="PTHR30294:SF38">
    <property type="entry name" value="TRANSPORT PERMEASE PROTEIN"/>
    <property type="match status" value="1"/>
</dbReference>
<dbReference type="Pfam" id="PF12698">
    <property type="entry name" value="ABC2_membrane_3"/>
    <property type="match status" value="1"/>
</dbReference>
<evidence type="ECO:0000256" key="6">
    <source>
        <dbReference type="SAM" id="Phobius"/>
    </source>
</evidence>
<evidence type="ECO:0000259" key="7">
    <source>
        <dbReference type="Pfam" id="PF12698"/>
    </source>
</evidence>
<sequence length="384" mass="40205">MSAKHILAVAGKDWRLFWADRRAAALAFVVPVVLASAFGLVFARPTADRGAPQLPVAVVVEDHSAFARAVADELLASPRFAAVEMTRAAAEAAVADRRPGVAIVLPSGFERAAAWAGERPVVELLHHPTTAAERQWAEGVLTETVMRKLARDRFGDTAALAPPFRAEATSVAGAAGGFDSYTHSFCGMTLQYLLFWGMESGLLFLRERRRGAWVRVRAAPVSLAAVLAGKALATAGIALLMIGVTFGVGRVAFGVTAAGSWLGFALLALAGCGLAAATGLLVAAVGGTEARARSVSILVILGVSMLGGLWVPAFLLPEWVRDAALALPTTWAMRGLDRVTWQGRGLAEALPYVAAVTAFASAFLALAAWRLTADERRRAAGLGA</sequence>
<keyword evidence="2" id="KW-1003">Cell membrane</keyword>
<dbReference type="RefSeq" id="WP_202920634.1">
    <property type="nucleotide sequence ID" value="NZ_CP036273.1"/>
</dbReference>
<evidence type="ECO:0000313" key="8">
    <source>
        <dbReference type="EMBL" id="QDU18805.1"/>
    </source>
</evidence>
<keyword evidence="9" id="KW-1185">Reference proteome</keyword>
<dbReference type="InterPro" id="IPR051449">
    <property type="entry name" value="ABC-2_transporter_component"/>
</dbReference>
<keyword evidence="3 6" id="KW-0812">Transmembrane</keyword>
<keyword evidence="4 6" id="KW-1133">Transmembrane helix</keyword>